<dbReference type="KEGG" id="rle:pRL100020"/>
<dbReference type="EnsemblBacteria" id="CAK10245">
    <property type="protein sequence ID" value="CAK10245"/>
    <property type="gene ID" value="pRL100020"/>
</dbReference>
<organism evidence="1 2">
    <name type="scientific">Rhizobium johnstonii (strain DSM 114642 / LMG 32736 / 3841)</name>
    <name type="common">Rhizobium leguminosarum bv. viciae</name>
    <dbReference type="NCBI Taxonomy" id="216596"/>
    <lineage>
        <taxon>Bacteria</taxon>
        <taxon>Pseudomonadati</taxon>
        <taxon>Pseudomonadota</taxon>
        <taxon>Alphaproteobacteria</taxon>
        <taxon>Hyphomicrobiales</taxon>
        <taxon>Rhizobiaceae</taxon>
        <taxon>Rhizobium/Agrobacterium group</taxon>
        <taxon>Rhizobium</taxon>
        <taxon>Rhizobium johnstonii</taxon>
    </lineage>
</organism>
<gene>
    <name evidence="1" type="ordered locus">pRL100020</name>
</gene>
<protein>
    <submittedName>
        <fullName evidence="1">Uncharacterized protein</fullName>
    </submittedName>
</protein>
<keyword evidence="2" id="KW-1185">Reference proteome</keyword>
<keyword evidence="1" id="KW-0614">Plasmid</keyword>
<geneLocation type="plasmid" evidence="1 2">
    <name>pRL10</name>
</geneLocation>
<evidence type="ECO:0000313" key="1">
    <source>
        <dbReference type="EMBL" id="CAK10245.1"/>
    </source>
</evidence>
<dbReference type="HOGENOM" id="CLU_176301_0_0_5"/>
<evidence type="ECO:0000313" key="2">
    <source>
        <dbReference type="Proteomes" id="UP000006575"/>
    </source>
</evidence>
<accession>Q1M8A6</accession>
<dbReference type="Proteomes" id="UP000006575">
    <property type="component" value="Plasmid pRL10"/>
</dbReference>
<name>Q1M8A6_RHIJ3</name>
<reference evidence="1 2" key="1">
    <citation type="journal article" date="2006" name="Genome Biol.">
        <title>The genome of Rhizobium leguminosarum has recognizable core and accessory components.</title>
        <authorList>
            <person name="Young J.W."/>
            <person name="Crossman L.C."/>
            <person name="Johnston A.W.B."/>
            <person name="Thomson N.R."/>
            <person name="Ghazoui Z.F."/>
            <person name="Hull K.H."/>
            <person name="Wexler M."/>
            <person name="Curson A.R.J."/>
            <person name="Todd J.D."/>
            <person name="Poole P.S."/>
            <person name="Mauchline T.H."/>
            <person name="East A.K."/>
            <person name="Quail M.A."/>
            <person name="Churcher C."/>
            <person name="Arrowsmith C."/>
            <person name="Cherevach A."/>
            <person name="Chillingworth T."/>
            <person name="Clarke K."/>
            <person name="Cronin A."/>
            <person name="Davis P."/>
            <person name="Fraser A."/>
            <person name="Hance Z."/>
            <person name="Hauser H."/>
            <person name="Jagels K."/>
            <person name="Moule S."/>
            <person name="Mungall K."/>
            <person name="Norbertczak H."/>
            <person name="Rabbinowitsch E."/>
            <person name="Sanders M."/>
            <person name="Simmonds M."/>
            <person name="Whitehead S."/>
            <person name="Parkhill J."/>
        </authorList>
    </citation>
    <scope>NUCLEOTIDE SEQUENCE [LARGE SCALE GENOMIC DNA]</scope>
    <source>
        <strain evidence="2">DSM 114642 / LMG 32736 / 3841</strain>
    </source>
</reference>
<sequence length="123" mass="13773">MSSMPQAEDCSMDEFDIDSLDEATLMALNARIVERLQILHQQKTAIALQEIKIGSGVTFEGPDGRTIRGIVIRRNRKTVTIHTDDERHWNVSPSLIRLTGPHVLDEVVSKDGRVVPFKKPGAR</sequence>
<dbReference type="EMBL" id="AM236084">
    <property type="protein sequence ID" value="CAK10245.1"/>
    <property type="molecule type" value="Genomic_DNA"/>
</dbReference>
<proteinExistence type="predicted"/>
<dbReference type="AlphaFoldDB" id="Q1M8A6"/>